<name>A0AAW8NNW9_9GAMM</name>
<sequence length="228" mass="25769">MAEQVLTASGQACLQALLKVWFDFDLALSKAPIVKRLEQNRLSQQDYLKLLLNLRQQVIEGSRWITRCASSFNRDYADVRSIVIGHAKDEHQDFLLLESDYAACGGELSVIQSASKNIGSEALHGFLMYRASQENPIDLIGAMWIIEGLGNKMASKWAQLVEEQLDLPQTATQFMRYHGDNDEQHIAELYKLIDRVATDELSIKAIVRTAKVVARLYILQLEEVDSDN</sequence>
<organism evidence="1 3">
    <name type="scientific">Shewanella fidelis</name>
    <dbReference type="NCBI Taxonomy" id="173509"/>
    <lineage>
        <taxon>Bacteria</taxon>
        <taxon>Pseudomonadati</taxon>
        <taxon>Pseudomonadota</taxon>
        <taxon>Gammaproteobacteria</taxon>
        <taxon>Alteromonadales</taxon>
        <taxon>Shewanellaceae</taxon>
        <taxon>Shewanella</taxon>
    </lineage>
</organism>
<reference evidence="2 4" key="1">
    <citation type="journal article" date="2022" name="bioRxiv">
        <title>Prophages regulate Shewanella fidelis 3313 motility and biofilm formation: implications for gut colonization dynamics in Ciona robusta.</title>
        <authorList>
            <person name="Natarajan O."/>
            <person name="Gibboney S.L."/>
            <person name="Young M.N."/>
            <person name="Lim S.J."/>
            <person name="Pluta N."/>
            <person name="Atkinson C.G."/>
            <person name="Leigh B.A."/>
            <person name="Liberti A."/>
            <person name="Kees E.D."/>
            <person name="Breitbart M."/>
            <person name="Gralnick J.A."/>
            <person name="Dishaw L.J."/>
        </authorList>
    </citation>
    <scope>NUCLEOTIDE SEQUENCE [LARGE SCALE GENOMIC DNA]</scope>
    <source>
        <strain evidence="2 4">JG4066</strain>
    </source>
</reference>
<dbReference type="EMBL" id="JAPMLD010000002">
    <property type="protein sequence ID" value="MDW4823505.1"/>
    <property type="molecule type" value="Genomic_DNA"/>
</dbReference>
<evidence type="ECO:0000313" key="2">
    <source>
        <dbReference type="EMBL" id="MDW4823505.1"/>
    </source>
</evidence>
<evidence type="ECO:0000313" key="1">
    <source>
        <dbReference type="EMBL" id="MDR8524060.1"/>
    </source>
</evidence>
<dbReference type="InterPro" id="IPR016084">
    <property type="entry name" value="Haem_Oase-like_multi-hlx"/>
</dbReference>
<evidence type="ECO:0000313" key="4">
    <source>
        <dbReference type="Proteomes" id="UP001271263"/>
    </source>
</evidence>
<dbReference type="Gene3D" id="1.20.910.10">
    <property type="entry name" value="Heme oxygenase-like"/>
    <property type="match status" value="1"/>
</dbReference>
<dbReference type="RefSeq" id="WP_108946381.1">
    <property type="nucleotide sequence ID" value="NZ_JAPMLA010000001.1"/>
</dbReference>
<gene>
    <name evidence="1" type="ORF">OS133_10345</name>
    <name evidence="2" type="ORF">OS134_05370</name>
</gene>
<accession>A0AAW8NNW9</accession>
<dbReference type="SUPFAM" id="SSF48613">
    <property type="entry name" value="Heme oxygenase-like"/>
    <property type="match status" value="1"/>
</dbReference>
<proteinExistence type="predicted"/>
<protein>
    <submittedName>
        <fullName evidence="1">Iron-containing redox enzyme family protein</fullName>
    </submittedName>
</protein>
<dbReference type="Pfam" id="PF14518">
    <property type="entry name" value="Haem_oxygenas_2"/>
    <property type="match status" value="1"/>
</dbReference>
<keyword evidence="4" id="KW-1185">Reference proteome</keyword>
<evidence type="ECO:0000313" key="3">
    <source>
        <dbReference type="Proteomes" id="UP001259340"/>
    </source>
</evidence>
<dbReference type="EMBL" id="JAPMLE010000001">
    <property type="protein sequence ID" value="MDR8524060.1"/>
    <property type="molecule type" value="Genomic_DNA"/>
</dbReference>
<dbReference type="Proteomes" id="UP001259340">
    <property type="component" value="Unassembled WGS sequence"/>
</dbReference>
<reference evidence="1" key="2">
    <citation type="submission" date="2022-11" db="EMBL/GenBank/DDBJ databases">
        <title>Prophages regulate Shewanella fidelis motility and biofilm formation: implications for gut colonization dynamics in Ciona robusta.</title>
        <authorList>
            <person name="Natarajan O."/>
            <person name="Gibboney S.L."/>
            <person name="Young M.N."/>
            <person name="Lim S.J."/>
            <person name="Pluta N."/>
            <person name="Atkinson C.G.F."/>
            <person name="Leigh B.A."/>
            <person name="Liberti A."/>
            <person name="Kees E."/>
            <person name="Breitbart M."/>
            <person name="Gralnick J."/>
            <person name="Dishaw L.J."/>
        </authorList>
    </citation>
    <scope>NUCLEOTIDE SEQUENCE</scope>
    <source>
        <strain evidence="1">3313</strain>
    </source>
</reference>
<dbReference type="Proteomes" id="UP001271263">
    <property type="component" value="Unassembled WGS sequence"/>
</dbReference>
<dbReference type="AlphaFoldDB" id="A0AAW8NNW9"/>
<comment type="caution">
    <text evidence="1">The sequence shown here is derived from an EMBL/GenBank/DDBJ whole genome shotgun (WGS) entry which is preliminary data.</text>
</comment>